<keyword evidence="3" id="KW-0540">Nuclease</keyword>
<dbReference type="CDD" id="cd09083">
    <property type="entry name" value="EEP-1"/>
    <property type="match status" value="1"/>
</dbReference>
<evidence type="ECO:0000313" key="3">
    <source>
        <dbReference type="EMBL" id="ALO49162.1"/>
    </source>
</evidence>
<dbReference type="InterPro" id="IPR036691">
    <property type="entry name" value="Endo/exonu/phosph_ase_sf"/>
</dbReference>
<dbReference type="Pfam" id="PF03372">
    <property type="entry name" value="Exo_endo_phos"/>
    <property type="match status" value="1"/>
</dbReference>
<keyword evidence="3" id="KW-0255">Endonuclease</keyword>
<keyword evidence="4" id="KW-1185">Reference proteome</keyword>
<feature type="signal peptide" evidence="1">
    <location>
        <begin position="1"/>
        <end position="19"/>
    </location>
</feature>
<dbReference type="GO" id="GO:0000175">
    <property type="term" value="F:3'-5'-RNA exonuclease activity"/>
    <property type="evidence" value="ECO:0007669"/>
    <property type="project" value="TreeGrafter"/>
</dbReference>
<dbReference type="PANTHER" id="PTHR12121">
    <property type="entry name" value="CARBON CATABOLITE REPRESSOR PROTEIN 4"/>
    <property type="match status" value="1"/>
</dbReference>
<proteinExistence type="predicted"/>
<organism evidence="3 4">
    <name type="scientific">Hoylesella enoeca</name>
    <dbReference type="NCBI Taxonomy" id="76123"/>
    <lineage>
        <taxon>Bacteria</taxon>
        <taxon>Pseudomonadati</taxon>
        <taxon>Bacteroidota</taxon>
        <taxon>Bacteroidia</taxon>
        <taxon>Bacteroidales</taxon>
        <taxon>Prevotellaceae</taxon>
        <taxon>Hoylesella</taxon>
    </lineage>
</organism>
<dbReference type="InterPro" id="IPR050410">
    <property type="entry name" value="CCR4/nocturin_mRNA_transcr"/>
</dbReference>
<dbReference type="AlphaFoldDB" id="A0A0S2KLI2"/>
<dbReference type="SUPFAM" id="SSF56219">
    <property type="entry name" value="DNase I-like"/>
    <property type="match status" value="1"/>
</dbReference>
<keyword evidence="3" id="KW-0378">Hydrolase</keyword>
<feature type="domain" description="Endonuclease/exonuclease/phosphatase" evidence="2">
    <location>
        <begin position="26"/>
        <end position="293"/>
    </location>
</feature>
<gene>
    <name evidence="3" type="ORF">AS203_08740</name>
</gene>
<dbReference type="eggNOG" id="COG3568">
    <property type="taxonomic scope" value="Bacteria"/>
</dbReference>
<dbReference type="EMBL" id="CP013195">
    <property type="protein sequence ID" value="ALO49162.1"/>
    <property type="molecule type" value="Genomic_DNA"/>
</dbReference>
<name>A0A0S2KLI2_9BACT</name>
<dbReference type="GO" id="GO:0004519">
    <property type="term" value="F:endonuclease activity"/>
    <property type="evidence" value="ECO:0007669"/>
    <property type="project" value="UniProtKB-KW"/>
</dbReference>
<evidence type="ECO:0000313" key="4">
    <source>
        <dbReference type="Proteomes" id="UP000056252"/>
    </source>
</evidence>
<protein>
    <submittedName>
        <fullName evidence="3">Endonuclease</fullName>
    </submittedName>
</protein>
<dbReference type="Proteomes" id="UP000056252">
    <property type="component" value="Chromosome"/>
</dbReference>
<dbReference type="RefSeq" id="WP_025066276.1">
    <property type="nucleotide sequence ID" value="NZ_CP013195.1"/>
</dbReference>
<sequence length="309" mass="35436">MKKSMFLSLFLLFAAGIYAQSLLVGTYNIRNDNADDVRAGNGWARRCPVICNMINFEQPDVFGTQEALNHQLRDMTRLLPGYAYIGIGREDGKKGGEYSAIFYQKDRVALIKSGNFWLNETPDKPVLGWDAACVRICTWGRFMDRKTQKHFCFFNLHMDHVGVVARREAAKLVMKKIREIAGHDPVILTGDFNVDQTNEIYRIFSDSGLLKDAYAIAKQRFAENGTFNDFKPELKTDSRIDHIFLSSQFEVLHYGILTNSYWTQCEDQKTRHSDQAPREITFGKSVLRTPSDHYPVLAKVKFVPSEIRK</sequence>
<reference evidence="4" key="1">
    <citation type="submission" date="2015-11" db="EMBL/GenBank/DDBJ databases">
        <authorList>
            <person name="Holder M.E."/>
            <person name="Ajami N.J."/>
            <person name="Petrosino J.F."/>
        </authorList>
    </citation>
    <scope>NUCLEOTIDE SEQUENCE [LARGE SCALE GENOMIC DNA]</scope>
    <source>
        <strain evidence="4">F0113</strain>
    </source>
</reference>
<dbReference type="PANTHER" id="PTHR12121:SF36">
    <property type="entry name" value="ENDONUCLEASE_EXONUCLEASE_PHOSPHATASE DOMAIN-CONTAINING PROTEIN"/>
    <property type="match status" value="1"/>
</dbReference>
<dbReference type="OrthoDB" id="9793162at2"/>
<evidence type="ECO:0000256" key="1">
    <source>
        <dbReference type="SAM" id="SignalP"/>
    </source>
</evidence>
<dbReference type="STRING" id="76123.AS203_08740"/>
<accession>A0A0S2KLI2</accession>
<feature type="chain" id="PRO_5006602031" evidence="1">
    <location>
        <begin position="20"/>
        <end position="309"/>
    </location>
</feature>
<keyword evidence="1" id="KW-0732">Signal</keyword>
<dbReference type="KEGG" id="peo:AS203_08740"/>
<dbReference type="InterPro" id="IPR005135">
    <property type="entry name" value="Endo/exonuclease/phosphatase"/>
</dbReference>
<evidence type="ECO:0000259" key="2">
    <source>
        <dbReference type="Pfam" id="PF03372"/>
    </source>
</evidence>
<dbReference type="Gene3D" id="3.60.10.10">
    <property type="entry name" value="Endonuclease/exonuclease/phosphatase"/>
    <property type="match status" value="1"/>
</dbReference>